<organism evidence="1 2">
    <name type="scientific">Cutibacterium avidum</name>
    <dbReference type="NCBI Taxonomy" id="33010"/>
    <lineage>
        <taxon>Bacteria</taxon>
        <taxon>Bacillati</taxon>
        <taxon>Actinomycetota</taxon>
        <taxon>Actinomycetes</taxon>
        <taxon>Propionibacteriales</taxon>
        <taxon>Propionibacteriaceae</taxon>
        <taxon>Cutibacterium</taxon>
    </lineage>
</organism>
<dbReference type="Proteomes" id="UP001309299">
    <property type="component" value="Unassembled WGS sequence"/>
</dbReference>
<dbReference type="AlphaFoldDB" id="A0AB35XJ47"/>
<evidence type="ECO:0000313" key="1">
    <source>
        <dbReference type="EMBL" id="MEH1545876.1"/>
    </source>
</evidence>
<accession>A0AB35XJ47</accession>
<name>A0AB35XJ47_9ACTN</name>
<reference evidence="1" key="1">
    <citation type="submission" date="2024-02" db="EMBL/GenBank/DDBJ databases">
        <title>Bacterial skin colonization with Propionibacterium avidum as a risk factor for Periprosthetic Joint Infections - a single-center prospective study.</title>
        <authorList>
            <person name="Achermann Y."/>
        </authorList>
    </citation>
    <scope>NUCLEOTIDE SEQUENCE</scope>
    <source>
        <strain evidence="1">PAVI-2017310195</strain>
    </source>
</reference>
<dbReference type="RefSeq" id="WP_334353180.1">
    <property type="nucleotide sequence ID" value="NZ_JBAKUA010000002.1"/>
</dbReference>
<dbReference type="PROSITE" id="PS51318">
    <property type="entry name" value="TAT"/>
    <property type="match status" value="1"/>
</dbReference>
<proteinExistence type="predicted"/>
<evidence type="ECO:0000313" key="2">
    <source>
        <dbReference type="Proteomes" id="UP001309299"/>
    </source>
</evidence>
<dbReference type="EMBL" id="JBAKUA010000002">
    <property type="protein sequence ID" value="MEH1545876.1"/>
    <property type="molecule type" value="Genomic_DNA"/>
</dbReference>
<protein>
    <submittedName>
        <fullName evidence="1">Twin-arginine translocation signal domain-containing protein</fullName>
    </submittedName>
</protein>
<sequence>MNNNLSRRNVVKGAAWAVPAVTASTALPSVAASQDCVYTGAHWEKSFVTPELVARREARPGAKITTGGIYASNLDGDIISPRKLAKVKSDYPWVSELVAIAQNGDGTAGSLLHVGFPGPASCVQFLLHDIDSQGQGKRDHYRDSVTVTADGAPITASPLEPEFLRVSGNGSDRVKVESPFEHGWIDETHEWNMNRDTKGTVLITIKGPINRFSILYLNEDTLEYTELNYQQIALSTIRWSKDPCGCEV</sequence>
<comment type="caution">
    <text evidence="1">The sequence shown here is derived from an EMBL/GenBank/DDBJ whole genome shotgun (WGS) entry which is preliminary data.</text>
</comment>
<dbReference type="InterPro" id="IPR006311">
    <property type="entry name" value="TAT_signal"/>
</dbReference>
<gene>
    <name evidence="1" type="ORF">V7F78_02350</name>
</gene>